<name>A0AAV4IFC6_9GAST</name>
<sequence>MRPYRISEVVKKDYEQTRRNTERDNTRHNVIGVRIEPAPLDGIRRLASERPARGQTSRPSLSHSLPRKDPNCTKGSRRASILIHKQQIGNAIRANINHHFIWKISSLKPMVPN</sequence>
<accession>A0AAV4IFC6</accession>
<feature type="compositionally biased region" description="Polar residues" evidence="1">
    <location>
        <begin position="54"/>
        <end position="63"/>
    </location>
</feature>
<dbReference type="AlphaFoldDB" id="A0AAV4IFC6"/>
<feature type="compositionally biased region" description="Basic and acidic residues" evidence="1">
    <location>
        <begin position="42"/>
        <end position="52"/>
    </location>
</feature>
<feature type="region of interest" description="Disordered" evidence="1">
    <location>
        <begin position="1"/>
        <end position="24"/>
    </location>
</feature>
<proteinExistence type="predicted"/>
<feature type="region of interest" description="Disordered" evidence="1">
    <location>
        <begin position="42"/>
        <end position="77"/>
    </location>
</feature>
<keyword evidence="3" id="KW-1185">Reference proteome</keyword>
<evidence type="ECO:0000313" key="2">
    <source>
        <dbReference type="EMBL" id="GFS08215.1"/>
    </source>
</evidence>
<evidence type="ECO:0000313" key="3">
    <source>
        <dbReference type="Proteomes" id="UP000762676"/>
    </source>
</evidence>
<feature type="compositionally biased region" description="Basic and acidic residues" evidence="1">
    <location>
        <begin position="8"/>
        <end position="24"/>
    </location>
</feature>
<evidence type="ECO:0000256" key="1">
    <source>
        <dbReference type="SAM" id="MobiDB-lite"/>
    </source>
</evidence>
<comment type="caution">
    <text evidence="2">The sequence shown here is derived from an EMBL/GenBank/DDBJ whole genome shotgun (WGS) entry which is preliminary data.</text>
</comment>
<organism evidence="2 3">
    <name type="scientific">Elysia marginata</name>
    <dbReference type="NCBI Taxonomy" id="1093978"/>
    <lineage>
        <taxon>Eukaryota</taxon>
        <taxon>Metazoa</taxon>
        <taxon>Spiralia</taxon>
        <taxon>Lophotrochozoa</taxon>
        <taxon>Mollusca</taxon>
        <taxon>Gastropoda</taxon>
        <taxon>Heterobranchia</taxon>
        <taxon>Euthyneura</taxon>
        <taxon>Panpulmonata</taxon>
        <taxon>Sacoglossa</taxon>
        <taxon>Placobranchoidea</taxon>
        <taxon>Plakobranchidae</taxon>
        <taxon>Elysia</taxon>
    </lineage>
</organism>
<protein>
    <submittedName>
        <fullName evidence="2">Uncharacterized protein</fullName>
    </submittedName>
</protein>
<reference evidence="2 3" key="1">
    <citation type="journal article" date="2021" name="Elife">
        <title>Chloroplast acquisition without the gene transfer in kleptoplastic sea slugs, Plakobranchus ocellatus.</title>
        <authorList>
            <person name="Maeda T."/>
            <person name="Takahashi S."/>
            <person name="Yoshida T."/>
            <person name="Shimamura S."/>
            <person name="Takaki Y."/>
            <person name="Nagai Y."/>
            <person name="Toyoda A."/>
            <person name="Suzuki Y."/>
            <person name="Arimoto A."/>
            <person name="Ishii H."/>
            <person name="Satoh N."/>
            <person name="Nishiyama T."/>
            <person name="Hasebe M."/>
            <person name="Maruyama T."/>
            <person name="Minagawa J."/>
            <person name="Obokata J."/>
            <person name="Shigenobu S."/>
        </authorList>
    </citation>
    <scope>NUCLEOTIDE SEQUENCE [LARGE SCALE GENOMIC DNA]</scope>
</reference>
<dbReference type="Proteomes" id="UP000762676">
    <property type="component" value="Unassembled WGS sequence"/>
</dbReference>
<dbReference type="EMBL" id="BMAT01013244">
    <property type="protein sequence ID" value="GFS08215.1"/>
    <property type="molecule type" value="Genomic_DNA"/>
</dbReference>
<gene>
    <name evidence="2" type="ORF">ElyMa_006588800</name>
</gene>